<proteinExistence type="predicted"/>
<keyword evidence="1" id="KW-1133">Transmembrane helix</keyword>
<feature type="transmembrane region" description="Helical" evidence="1">
    <location>
        <begin position="6"/>
        <end position="24"/>
    </location>
</feature>
<reference evidence="2 3" key="1">
    <citation type="submission" date="2016-10" db="EMBL/GenBank/DDBJ databases">
        <authorList>
            <person name="Varghese N."/>
            <person name="Submissions S."/>
        </authorList>
    </citation>
    <scope>NUCLEOTIDE SEQUENCE [LARGE SCALE GENOMIC DNA]</scope>
    <source>
        <strain evidence="2 3">CGMCC 1.6859</strain>
    </source>
</reference>
<keyword evidence="1" id="KW-0472">Membrane</keyword>
<feature type="transmembrane region" description="Helical" evidence="1">
    <location>
        <begin position="44"/>
        <end position="68"/>
    </location>
</feature>
<accession>A0ABY0LYC7</accession>
<feature type="transmembrane region" description="Helical" evidence="1">
    <location>
        <begin position="110"/>
        <end position="135"/>
    </location>
</feature>
<dbReference type="Proteomes" id="UP000199307">
    <property type="component" value="Unassembled WGS sequence"/>
</dbReference>
<organism evidence="2 3">
    <name type="scientific">Flavobacterium anhuiense</name>
    <dbReference type="NCBI Taxonomy" id="459526"/>
    <lineage>
        <taxon>Bacteria</taxon>
        <taxon>Pseudomonadati</taxon>
        <taxon>Bacteroidota</taxon>
        <taxon>Flavobacteriia</taxon>
        <taxon>Flavobacteriales</taxon>
        <taxon>Flavobacteriaceae</taxon>
        <taxon>Flavobacterium</taxon>
    </lineage>
</organism>
<keyword evidence="1" id="KW-0812">Transmembrane</keyword>
<evidence type="ECO:0000313" key="2">
    <source>
        <dbReference type="EMBL" id="SCY73760.1"/>
    </source>
</evidence>
<dbReference type="EMBL" id="FMVC01000005">
    <property type="protein sequence ID" value="SCY73760.1"/>
    <property type="molecule type" value="Genomic_DNA"/>
</dbReference>
<sequence>MEVSIGFSTLIFILFFIVFPGFIARRFYFNGEFSKQITSSISSILNLIYSFFIGIILSLGFILIINFFRKKNVDIDQIIEKFYSNFVIEPSDLSSTNKFKGFSSTVYNGFLPYIGGVYIFAAVIGLFASKMILFFGVDTKWKFFRYGNNWHYLFSGKILKFKHHFSSDFNHKLKVKYTYLDILVSEKGEETTLYSGFFADYDICANDISKLERVYLLKATRYKKTEEGVITRNIPGNLFTIMGDRILNINCTYVCFSEDESKYKSFINRRNILISAQILTTISFIAIAICILFSLRLTDNIYFNKILTFSFFEKIIILFLLNIFIGLLTPFKIDSQNHKINFNGFENYLTKIIIILLFSGFYFYVFPFISNIITNYFN</sequence>
<protein>
    <submittedName>
        <fullName evidence="2">Uncharacterized protein</fullName>
    </submittedName>
</protein>
<name>A0ABY0LYC7_9FLAO</name>
<gene>
    <name evidence="2" type="ORF">SAMN02927916_3108</name>
</gene>
<keyword evidence="3" id="KW-1185">Reference proteome</keyword>
<dbReference type="RefSeq" id="WP_091133756.1">
    <property type="nucleotide sequence ID" value="NZ_FMVC01000005.1"/>
</dbReference>
<feature type="transmembrane region" description="Helical" evidence="1">
    <location>
        <begin position="315"/>
        <end position="331"/>
    </location>
</feature>
<evidence type="ECO:0000256" key="1">
    <source>
        <dbReference type="SAM" id="Phobius"/>
    </source>
</evidence>
<comment type="caution">
    <text evidence="2">The sequence shown here is derived from an EMBL/GenBank/DDBJ whole genome shotgun (WGS) entry which is preliminary data.</text>
</comment>
<evidence type="ECO:0000313" key="3">
    <source>
        <dbReference type="Proteomes" id="UP000199307"/>
    </source>
</evidence>
<feature type="transmembrane region" description="Helical" evidence="1">
    <location>
        <begin position="272"/>
        <end position="295"/>
    </location>
</feature>
<feature type="transmembrane region" description="Helical" evidence="1">
    <location>
        <begin position="352"/>
        <end position="373"/>
    </location>
</feature>